<dbReference type="Gene3D" id="3.30.40.10">
    <property type="entry name" value="Zinc/RING finger domain, C3HC4 (zinc finger)"/>
    <property type="match status" value="1"/>
</dbReference>
<accession>A0A8D8BZV2</accession>
<evidence type="ECO:0000256" key="6">
    <source>
        <dbReference type="ARBA" id="ARBA00014999"/>
    </source>
</evidence>
<evidence type="ECO:0000256" key="11">
    <source>
        <dbReference type="ARBA" id="ARBA00022786"/>
    </source>
</evidence>
<keyword evidence="13" id="KW-0458">Lysosome</keyword>
<dbReference type="GO" id="GO:0005770">
    <property type="term" value="C:late endosome"/>
    <property type="evidence" value="ECO:0007669"/>
    <property type="project" value="UniProtKB-SubCell"/>
</dbReference>
<dbReference type="InterPro" id="IPR013087">
    <property type="entry name" value="Znf_C2H2_type"/>
</dbReference>
<dbReference type="InterPro" id="IPR013083">
    <property type="entry name" value="Znf_RING/FYVE/PHD"/>
</dbReference>
<dbReference type="Pfam" id="PF00569">
    <property type="entry name" value="ZZ"/>
    <property type="match status" value="2"/>
</dbReference>
<dbReference type="GO" id="GO:0023051">
    <property type="term" value="P:regulation of signaling"/>
    <property type="evidence" value="ECO:0007669"/>
    <property type="project" value="UniProtKB-ARBA"/>
</dbReference>
<dbReference type="PROSITE" id="PS50135">
    <property type="entry name" value="ZF_ZZ_2"/>
    <property type="match status" value="2"/>
</dbReference>
<dbReference type="Pfam" id="PF13639">
    <property type="entry name" value="zf-RING_2"/>
    <property type="match status" value="1"/>
</dbReference>
<dbReference type="EMBL" id="HBUE01163630">
    <property type="protein sequence ID" value="CAG6511500.1"/>
    <property type="molecule type" value="Transcribed_RNA"/>
</dbReference>
<evidence type="ECO:0000256" key="10">
    <source>
        <dbReference type="ARBA" id="ARBA00022771"/>
    </source>
</evidence>
<dbReference type="GO" id="GO:0008270">
    <property type="term" value="F:zinc ion binding"/>
    <property type="evidence" value="ECO:0007669"/>
    <property type="project" value="UniProtKB-KW"/>
</dbReference>
<evidence type="ECO:0000256" key="3">
    <source>
        <dbReference type="ARBA" id="ARBA00004603"/>
    </source>
</evidence>
<dbReference type="SMART" id="SM00291">
    <property type="entry name" value="ZnF_ZZ"/>
    <property type="match status" value="2"/>
</dbReference>
<evidence type="ECO:0000259" key="16">
    <source>
        <dbReference type="PROSITE" id="PS50135"/>
    </source>
</evidence>
<dbReference type="EMBL" id="HBUE01268864">
    <property type="protein sequence ID" value="CAG6562926.1"/>
    <property type="molecule type" value="Transcribed_RNA"/>
</dbReference>
<dbReference type="Pfam" id="PF05605">
    <property type="entry name" value="zf-Di19"/>
    <property type="match status" value="1"/>
</dbReference>
<dbReference type="GO" id="GO:0061630">
    <property type="term" value="F:ubiquitin protein ligase activity"/>
    <property type="evidence" value="ECO:0007669"/>
    <property type="project" value="UniProtKB-EC"/>
</dbReference>
<dbReference type="SMART" id="SM00184">
    <property type="entry name" value="RING"/>
    <property type="match status" value="2"/>
</dbReference>
<dbReference type="PANTHER" id="PTHR12268:SF13">
    <property type="entry name" value="E3 UBIQUITIN-PROTEIN LIGASE KCMF1"/>
    <property type="match status" value="1"/>
</dbReference>
<dbReference type="SMART" id="SM00355">
    <property type="entry name" value="ZnF_C2H2"/>
    <property type="match status" value="2"/>
</dbReference>
<keyword evidence="12" id="KW-0862">Zinc</keyword>
<comment type="catalytic activity">
    <reaction evidence="1">
        <text>S-ubiquitinyl-[E2 ubiquitin-conjugating enzyme]-L-cysteine + [acceptor protein]-L-lysine = [E2 ubiquitin-conjugating enzyme]-L-cysteine + N(6)-ubiquitinyl-[acceptor protein]-L-lysine.</text>
        <dbReference type="EC" id="2.3.2.27"/>
    </reaction>
</comment>
<feature type="domain" description="ZZ-type" evidence="16">
    <location>
        <begin position="44"/>
        <end position="100"/>
    </location>
</feature>
<dbReference type="EC" id="2.3.2.27" evidence="5"/>
<keyword evidence="11" id="KW-0833">Ubl conjugation pathway</keyword>
<dbReference type="AlphaFoldDB" id="A0A8D8BZV2"/>
<keyword evidence="7" id="KW-0808">Transferase</keyword>
<evidence type="ECO:0000256" key="13">
    <source>
        <dbReference type="ARBA" id="ARBA00023228"/>
    </source>
</evidence>
<dbReference type="InterPro" id="IPR000433">
    <property type="entry name" value="Znf_ZZ"/>
</dbReference>
<evidence type="ECO:0000256" key="12">
    <source>
        <dbReference type="ARBA" id="ARBA00022833"/>
    </source>
</evidence>
<dbReference type="InterPro" id="IPR043145">
    <property type="entry name" value="Znf_ZZ_sf"/>
</dbReference>
<dbReference type="InterPro" id="IPR008598">
    <property type="entry name" value="Di19_Zn-bd"/>
</dbReference>
<dbReference type="InterPro" id="IPR050774">
    <property type="entry name" value="KCMF1/Dystrophin"/>
</dbReference>
<proteinExistence type="inferred from homology"/>
<organism evidence="17">
    <name type="scientific">Culex pipiens</name>
    <name type="common">House mosquito</name>
    <dbReference type="NCBI Taxonomy" id="7175"/>
    <lineage>
        <taxon>Eukaryota</taxon>
        <taxon>Metazoa</taxon>
        <taxon>Ecdysozoa</taxon>
        <taxon>Arthropoda</taxon>
        <taxon>Hexapoda</taxon>
        <taxon>Insecta</taxon>
        <taxon>Pterygota</taxon>
        <taxon>Neoptera</taxon>
        <taxon>Endopterygota</taxon>
        <taxon>Diptera</taxon>
        <taxon>Nematocera</taxon>
        <taxon>Culicoidea</taxon>
        <taxon>Culicidae</taxon>
        <taxon>Culicinae</taxon>
        <taxon>Culicini</taxon>
        <taxon>Culex</taxon>
        <taxon>Culex</taxon>
    </lineage>
</organism>
<dbReference type="Gene3D" id="3.30.60.90">
    <property type="match status" value="2"/>
</dbReference>
<keyword evidence="10 14" id="KW-0863">Zinc-finger</keyword>
<dbReference type="InterPro" id="IPR001841">
    <property type="entry name" value="Znf_RING"/>
</dbReference>
<dbReference type="GO" id="GO:0005886">
    <property type="term" value="C:plasma membrane"/>
    <property type="evidence" value="ECO:0007669"/>
    <property type="project" value="TreeGrafter"/>
</dbReference>
<dbReference type="PROSITE" id="PS50089">
    <property type="entry name" value="ZF_RING_2"/>
    <property type="match status" value="1"/>
</dbReference>
<evidence type="ECO:0000256" key="14">
    <source>
        <dbReference type="PROSITE-ProRule" id="PRU00228"/>
    </source>
</evidence>
<evidence type="ECO:0000256" key="4">
    <source>
        <dbReference type="ARBA" id="ARBA00010938"/>
    </source>
</evidence>
<keyword evidence="8" id="KW-0479">Metal-binding</keyword>
<dbReference type="GO" id="GO:0005764">
    <property type="term" value="C:lysosome"/>
    <property type="evidence" value="ECO:0007669"/>
    <property type="project" value="UniProtKB-SubCell"/>
</dbReference>
<evidence type="ECO:0000256" key="7">
    <source>
        <dbReference type="ARBA" id="ARBA00022679"/>
    </source>
</evidence>
<evidence type="ECO:0000256" key="8">
    <source>
        <dbReference type="ARBA" id="ARBA00022723"/>
    </source>
</evidence>
<dbReference type="GO" id="GO:0045202">
    <property type="term" value="C:synapse"/>
    <property type="evidence" value="ECO:0007669"/>
    <property type="project" value="GOC"/>
</dbReference>
<protein>
    <recommendedName>
        <fullName evidence="6">E3 ubiquitin-protein ligase KCMF1</fullName>
        <ecNumber evidence="5">2.3.2.27</ecNumber>
    </recommendedName>
</protein>
<name>A0A8D8BZV2_CULPI</name>
<evidence type="ECO:0000256" key="5">
    <source>
        <dbReference type="ARBA" id="ARBA00012483"/>
    </source>
</evidence>
<evidence type="ECO:0000256" key="1">
    <source>
        <dbReference type="ARBA" id="ARBA00000900"/>
    </source>
</evidence>
<comment type="similarity">
    <text evidence="4">Belongs to the KCMF1 family.</text>
</comment>
<dbReference type="GO" id="GO:0010646">
    <property type="term" value="P:regulation of cell communication"/>
    <property type="evidence" value="ECO:0007669"/>
    <property type="project" value="UniProtKB-ARBA"/>
</dbReference>
<evidence type="ECO:0000259" key="15">
    <source>
        <dbReference type="PROSITE" id="PS50089"/>
    </source>
</evidence>
<evidence type="ECO:0000256" key="9">
    <source>
        <dbReference type="ARBA" id="ARBA00022753"/>
    </source>
</evidence>
<keyword evidence="9" id="KW-0967">Endosome</keyword>
<dbReference type="SUPFAM" id="SSF57850">
    <property type="entry name" value="RING/U-box"/>
    <property type="match status" value="3"/>
</dbReference>
<sequence>MSRKLPVAKVTRLAGLNEHDLDIDSAIAALNEMHIKINSIRKAAAEINCSVCSKKDIKWNRFVCLLCFNYNLCLKCYVDKESDMWHRPYHPIQRVLSEADFFKFRNGVVGPDICLNCPFCGRLSLSIADYLQHCEQKHGHENFTTRCSVCAAFGKPEARSMQFLYENHLVKHREPSKVLNCSTCEKSAFPGNRYTCLLCPEYTQCEECYQAKRQNFQHVSYHPMQEILPKEKYATRTSSTVNIFRCLFCGDGGFSANGLTNHCHKLHEDTGKRSLLSTVYCPICTVCQIINNQSLQAYSLLKEPLLDHLKNFHGLLPGAEDPQLEPTNCTICLLKLDAIPTKKYCRCSHNSFHDQCIRIWLVRVPTCPICRAHRAG</sequence>
<evidence type="ECO:0000313" key="17">
    <source>
        <dbReference type="EMBL" id="CAG6483708.1"/>
    </source>
</evidence>
<dbReference type="EMBL" id="HBUE01097563">
    <property type="protein sequence ID" value="CAG6483708.1"/>
    <property type="molecule type" value="Transcribed_RNA"/>
</dbReference>
<feature type="domain" description="ZZ-type" evidence="16">
    <location>
        <begin position="176"/>
        <end position="232"/>
    </location>
</feature>
<comment type="subcellular location">
    <subcellularLocation>
        <location evidence="3">Late endosome</location>
    </subcellularLocation>
    <subcellularLocation>
        <location evidence="2">Lysosome</location>
    </subcellularLocation>
</comment>
<feature type="domain" description="RING-type" evidence="15">
    <location>
        <begin position="329"/>
        <end position="371"/>
    </location>
</feature>
<reference evidence="17" key="1">
    <citation type="submission" date="2021-05" db="EMBL/GenBank/DDBJ databases">
        <authorList>
            <person name="Alioto T."/>
            <person name="Alioto T."/>
            <person name="Gomez Garrido J."/>
        </authorList>
    </citation>
    <scope>NUCLEOTIDE SEQUENCE</scope>
</reference>
<dbReference type="GO" id="GO:0099536">
    <property type="term" value="P:synaptic signaling"/>
    <property type="evidence" value="ECO:0007669"/>
    <property type="project" value="TreeGrafter"/>
</dbReference>
<dbReference type="PANTHER" id="PTHR12268">
    <property type="entry name" value="E3 UBIQUITIN-PROTEIN LIGASE KCMF1"/>
    <property type="match status" value="1"/>
</dbReference>
<evidence type="ECO:0000256" key="2">
    <source>
        <dbReference type="ARBA" id="ARBA00004371"/>
    </source>
</evidence>